<sequence>MLSRVPHWPDDNDLLRADLRRAELRAARARTVSTHASVEDDPHLAFLNRILEGLRAL</sequence>
<dbReference type="EMBL" id="JRZE01000003">
    <property type="protein sequence ID" value="KHF44636.1"/>
    <property type="molecule type" value="Genomic_DNA"/>
</dbReference>
<dbReference type="Proteomes" id="UP000030848">
    <property type="component" value="Unassembled WGS sequence"/>
</dbReference>
<dbReference type="RefSeq" id="WP_156142922.1">
    <property type="nucleotide sequence ID" value="NZ_CALJZO010000110.1"/>
</dbReference>
<proteinExistence type="predicted"/>
<accession>A0A837DFK2</accession>
<protein>
    <submittedName>
        <fullName evidence="1">Uncharacterized protein</fullName>
    </submittedName>
</protein>
<gene>
    <name evidence="1" type="ORF">MINT15_15180</name>
</gene>
<name>A0A837DFK2_9PSEU</name>
<evidence type="ECO:0000313" key="1">
    <source>
        <dbReference type="EMBL" id="KHF44636.1"/>
    </source>
</evidence>
<comment type="caution">
    <text evidence="1">The sequence shown here is derived from an EMBL/GenBank/DDBJ whole genome shotgun (WGS) entry which is preliminary data.</text>
</comment>
<evidence type="ECO:0000313" key="2">
    <source>
        <dbReference type="Proteomes" id="UP000030848"/>
    </source>
</evidence>
<organism evidence="1 2">
    <name type="scientific">Saccharomonospora viridis</name>
    <dbReference type="NCBI Taxonomy" id="1852"/>
    <lineage>
        <taxon>Bacteria</taxon>
        <taxon>Bacillati</taxon>
        <taxon>Actinomycetota</taxon>
        <taxon>Actinomycetes</taxon>
        <taxon>Pseudonocardiales</taxon>
        <taxon>Pseudonocardiaceae</taxon>
        <taxon>Saccharomonospora</taxon>
    </lineage>
</organism>
<dbReference type="AlphaFoldDB" id="A0A837DFK2"/>
<reference evidence="1 2" key="1">
    <citation type="submission" date="2014-10" db="EMBL/GenBank/DDBJ databases">
        <title>Genome sequence of Micropolyspora internatus JCM3315.</title>
        <authorList>
            <person name="Shin S.-K."/>
            <person name="Yi H."/>
        </authorList>
    </citation>
    <scope>NUCLEOTIDE SEQUENCE [LARGE SCALE GENOMIC DNA]</scope>
    <source>
        <strain evidence="1 2">JCM 3315</strain>
    </source>
</reference>